<evidence type="ECO:0000256" key="3">
    <source>
        <dbReference type="ARBA" id="ARBA00005189"/>
    </source>
</evidence>
<evidence type="ECO:0000256" key="12">
    <source>
        <dbReference type="PIRSR" id="PIRSR000168-1"/>
    </source>
</evidence>
<feature type="domain" description="Acyl-CoA oxidase C-terminal" evidence="14">
    <location>
        <begin position="503"/>
        <end position="683"/>
    </location>
</feature>
<comment type="cofactor">
    <cofactor evidence="1">
        <name>FAD</name>
        <dbReference type="ChEBI" id="CHEBI:57692"/>
    </cofactor>
</comment>
<evidence type="ECO:0000256" key="5">
    <source>
        <dbReference type="ARBA" id="ARBA00022630"/>
    </source>
</evidence>
<dbReference type="FunFam" id="1.20.140.10:FF:000010">
    <property type="entry name" value="Acyl-coenzyme A oxidase"/>
    <property type="match status" value="1"/>
</dbReference>
<dbReference type="InterPro" id="IPR012258">
    <property type="entry name" value="Acyl-CoA_oxidase"/>
</dbReference>
<keyword evidence="10" id="KW-0576">Peroxisome</keyword>
<evidence type="ECO:0000256" key="9">
    <source>
        <dbReference type="ARBA" id="ARBA00023098"/>
    </source>
</evidence>
<proteinExistence type="inferred from homology"/>
<dbReference type="Gene3D" id="2.40.110.10">
    <property type="entry name" value="Butyryl-CoA Dehydrogenase, subunit A, domain 2"/>
    <property type="match status" value="1"/>
</dbReference>
<evidence type="ECO:0000256" key="2">
    <source>
        <dbReference type="ARBA" id="ARBA00004275"/>
    </source>
</evidence>
<dbReference type="InterPro" id="IPR009100">
    <property type="entry name" value="AcylCoA_DH/oxidase_NM_dom_sf"/>
</dbReference>
<feature type="active site" description="Proton acceptor" evidence="12">
    <location>
        <position position="450"/>
    </location>
</feature>
<keyword evidence="7" id="KW-0276">Fatty acid metabolism</keyword>
<dbReference type="InterPro" id="IPR036250">
    <property type="entry name" value="AcylCo_DH-like_C"/>
</dbReference>
<keyword evidence="6 11" id="KW-0274">FAD</keyword>
<evidence type="ECO:0000259" key="15">
    <source>
        <dbReference type="Pfam" id="PF02770"/>
    </source>
</evidence>
<evidence type="ECO:0000256" key="13">
    <source>
        <dbReference type="PIRSR" id="PIRSR000168-2"/>
    </source>
</evidence>
<dbReference type="GO" id="GO:0005504">
    <property type="term" value="F:fatty acid binding"/>
    <property type="evidence" value="ECO:0007669"/>
    <property type="project" value="TreeGrafter"/>
</dbReference>
<dbReference type="InterPro" id="IPR046373">
    <property type="entry name" value="Acyl-CoA_Oxase/DH_mid-dom_sf"/>
</dbReference>
<organism evidence="17">
    <name type="scientific">Menopon gallinae</name>
    <name type="common">poultry shaft louse</name>
    <dbReference type="NCBI Taxonomy" id="328185"/>
    <lineage>
        <taxon>Eukaryota</taxon>
        <taxon>Metazoa</taxon>
        <taxon>Ecdysozoa</taxon>
        <taxon>Arthropoda</taxon>
        <taxon>Hexapoda</taxon>
        <taxon>Insecta</taxon>
        <taxon>Pterygota</taxon>
        <taxon>Neoptera</taxon>
        <taxon>Paraneoptera</taxon>
        <taxon>Psocodea</taxon>
        <taxon>Troctomorpha</taxon>
        <taxon>Phthiraptera</taxon>
        <taxon>Amblycera</taxon>
        <taxon>Menoponidae</taxon>
        <taxon>Menopon</taxon>
    </lineage>
</organism>
<reference evidence="17" key="1">
    <citation type="journal article" date="2024" name="Gigascience">
        <title>Chromosome-level genome of the poultry shaft louse Menopon gallinae provides insight into the host-switching and adaptive evolution of parasitic lice.</title>
        <authorList>
            <person name="Xu Y."/>
            <person name="Ma L."/>
            <person name="Liu S."/>
            <person name="Liang Y."/>
            <person name="Liu Q."/>
            <person name="He Z."/>
            <person name="Tian L."/>
            <person name="Duan Y."/>
            <person name="Cai W."/>
            <person name="Li H."/>
            <person name="Song F."/>
        </authorList>
    </citation>
    <scope>NUCLEOTIDE SEQUENCE</scope>
    <source>
        <strain evidence="17">Cailab_2023a</strain>
    </source>
</reference>
<evidence type="ECO:0000256" key="8">
    <source>
        <dbReference type="ARBA" id="ARBA00023002"/>
    </source>
</evidence>
<feature type="domain" description="Acyl-CoA oxidase/dehydrogenase middle" evidence="15">
    <location>
        <begin position="155"/>
        <end position="264"/>
    </location>
</feature>
<comment type="subcellular location">
    <subcellularLocation>
        <location evidence="2">Peroxisome</location>
    </subcellularLocation>
</comment>
<feature type="binding site" evidence="13">
    <location>
        <position position="198"/>
    </location>
    <ligand>
        <name>FAD</name>
        <dbReference type="ChEBI" id="CHEBI:57692"/>
    </ligand>
</feature>
<dbReference type="PANTHER" id="PTHR10909:SF390">
    <property type="entry name" value="PEROXISOMAL ACYL-COENZYME A OXIDASE 3"/>
    <property type="match status" value="1"/>
</dbReference>
<dbReference type="GO" id="GO:0033540">
    <property type="term" value="P:fatty acid beta-oxidation using acyl-CoA oxidase"/>
    <property type="evidence" value="ECO:0007669"/>
    <property type="project" value="TreeGrafter"/>
</dbReference>
<dbReference type="SUPFAM" id="SSF47203">
    <property type="entry name" value="Acyl-CoA dehydrogenase C-terminal domain-like"/>
    <property type="match status" value="2"/>
</dbReference>
<evidence type="ECO:0000256" key="7">
    <source>
        <dbReference type="ARBA" id="ARBA00022832"/>
    </source>
</evidence>
<dbReference type="SUPFAM" id="SSF56645">
    <property type="entry name" value="Acyl-CoA dehydrogenase NM domain-like"/>
    <property type="match status" value="1"/>
</dbReference>
<dbReference type="GO" id="GO:0071949">
    <property type="term" value="F:FAD binding"/>
    <property type="evidence" value="ECO:0007669"/>
    <property type="project" value="InterPro"/>
</dbReference>
<sequence>MPVQTSEAPKTKLIPDLPQGPLTPYRKTATFCWRKMQIFLETEDILLNKHEMWKKLQDDPLFQRSANSSTHDELRKLTTLRANRIRDYDFFNLQRIMENPQRFLSSIGALTMYDASALIKYIIPAQFFNNSVAGLGSKKHSTVLDQIANEDISGCYALTEVAHGTNAKKMRTTATFDVKTQEFILNTPDFEAAKCWVGNLGNSATHATVFAQLYTPDGKCHGLHGFLTPLRDPSTMLSYPGVIIGDMGEKLGLNGVDNGFAIFSNYRIPKDCLLDKNGTVSSEGKYITPIKDPRKRFGASLGSLVAGRMAVVNICSGNLVKAITIAIRYSSVRKQFGPTDDVELPVIEYQLQQWRLFPFLASAYAYTVLALVTSQAFVDFNILAASKCDQELNDYGVELHALMSSAKPLVSWAAQHCAQEAREACGGHGYLKCSGLGMLRNDNDANCTYEGDNNVLVQQTSNWLLTVYKNMHNKFSSPLGSVEFLYKHRKYHCPESVEQLCQIEEILQMYEWLLLRLLEKTKEQLEQNIKQGQDSFTAKNNSQVFYARNLSLAYIEHYVVLICQKKINEADPEYAREVAVFKRLMSLYGLHHLQRHLSDFYEGGFATGPTLSVLMKDAILQLCSELKPDAVSLADAIAPPDFILNSAIGKSDGEVYKNLQSAFFQTRAVMERPQWWKELTKKFRSRL</sequence>
<name>A0AAW2HQW1_9NEOP</name>
<evidence type="ECO:0000256" key="4">
    <source>
        <dbReference type="ARBA" id="ARBA00006288"/>
    </source>
</evidence>
<dbReference type="PANTHER" id="PTHR10909">
    <property type="entry name" value="ELECTRON TRANSPORT OXIDOREDUCTASE"/>
    <property type="match status" value="1"/>
</dbReference>
<accession>A0AAW2HQW1</accession>
<comment type="caution">
    <text evidence="17">The sequence shown here is derived from an EMBL/GenBank/DDBJ whole genome shotgun (WGS) entry which is preliminary data.</text>
</comment>
<evidence type="ECO:0000259" key="16">
    <source>
        <dbReference type="Pfam" id="PF22924"/>
    </source>
</evidence>
<keyword evidence="9" id="KW-0443">Lipid metabolism</keyword>
<evidence type="ECO:0000256" key="6">
    <source>
        <dbReference type="ARBA" id="ARBA00022827"/>
    </source>
</evidence>
<dbReference type="InterPro" id="IPR055060">
    <property type="entry name" value="ACOX_C_alpha1"/>
</dbReference>
<dbReference type="GO" id="GO:0016402">
    <property type="term" value="F:pristanoyl-CoA oxidase activity"/>
    <property type="evidence" value="ECO:0007669"/>
    <property type="project" value="TreeGrafter"/>
</dbReference>
<dbReference type="FunFam" id="1.20.140.10:FF:000007">
    <property type="entry name" value="Acyl-coenzyme A oxidase"/>
    <property type="match status" value="1"/>
</dbReference>
<protein>
    <recommendedName>
        <fullName evidence="11">Acyl-coenzyme A oxidase</fullName>
    </recommendedName>
</protein>
<dbReference type="GO" id="GO:0055088">
    <property type="term" value="P:lipid homeostasis"/>
    <property type="evidence" value="ECO:0007669"/>
    <property type="project" value="TreeGrafter"/>
</dbReference>
<evidence type="ECO:0000259" key="14">
    <source>
        <dbReference type="Pfam" id="PF01756"/>
    </source>
</evidence>
<dbReference type="EMBL" id="JARGDH010000003">
    <property type="protein sequence ID" value="KAL0272288.1"/>
    <property type="molecule type" value="Genomic_DNA"/>
</dbReference>
<dbReference type="Pfam" id="PF01756">
    <property type="entry name" value="ACOX"/>
    <property type="match status" value="1"/>
</dbReference>
<comment type="similarity">
    <text evidence="4 11">Belongs to the acyl-CoA oxidase family.</text>
</comment>
<dbReference type="PIRSF" id="PIRSF000168">
    <property type="entry name" value="Acyl-CoA_oxidase"/>
    <property type="match status" value="1"/>
</dbReference>
<dbReference type="InterPro" id="IPR002655">
    <property type="entry name" value="Acyl-CoA_oxidase_C"/>
</dbReference>
<dbReference type="Pfam" id="PF02770">
    <property type="entry name" value="Acyl-CoA_dh_M"/>
    <property type="match status" value="1"/>
</dbReference>
<keyword evidence="8" id="KW-0560">Oxidoreductase</keyword>
<gene>
    <name evidence="17" type="ORF">PYX00_005324</name>
</gene>
<evidence type="ECO:0000313" key="17">
    <source>
        <dbReference type="EMBL" id="KAL0272288.1"/>
    </source>
</evidence>
<dbReference type="Gene3D" id="1.20.140.10">
    <property type="entry name" value="Butyryl-CoA Dehydrogenase, subunit A, domain 3"/>
    <property type="match status" value="2"/>
</dbReference>
<evidence type="ECO:0000256" key="1">
    <source>
        <dbReference type="ARBA" id="ARBA00001974"/>
    </source>
</evidence>
<dbReference type="FunFam" id="2.40.110.10:FF:000005">
    <property type="entry name" value="Acyl-coenzyme A oxidase"/>
    <property type="match status" value="1"/>
</dbReference>
<comment type="pathway">
    <text evidence="3">Lipid metabolism.</text>
</comment>
<evidence type="ECO:0000256" key="11">
    <source>
        <dbReference type="PIRNR" id="PIRNR000168"/>
    </source>
</evidence>
<dbReference type="InterPro" id="IPR006091">
    <property type="entry name" value="Acyl-CoA_Oxase/DH_mid-dom"/>
</dbReference>
<dbReference type="GO" id="GO:0005777">
    <property type="term" value="C:peroxisome"/>
    <property type="evidence" value="ECO:0007669"/>
    <property type="project" value="UniProtKB-SubCell"/>
</dbReference>
<evidence type="ECO:0000256" key="10">
    <source>
        <dbReference type="ARBA" id="ARBA00023140"/>
    </source>
</evidence>
<feature type="domain" description="Acyl-CoA oxidase C-alpha1" evidence="16">
    <location>
        <begin position="302"/>
        <end position="465"/>
    </location>
</feature>
<dbReference type="AlphaFoldDB" id="A0AAW2HQW1"/>
<feature type="binding site" evidence="13">
    <location>
        <position position="159"/>
    </location>
    <ligand>
        <name>FAD</name>
        <dbReference type="ChEBI" id="CHEBI:57692"/>
    </ligand>
</feature>
<dbReference type="Pfam" id="PF22924">
    <property type="entry name" value="ACOX_C_alpha1"/>
    <property type="match status" value="1"/>
</dbReference>
<keyword evidence="5 11" id="KW-0285">Flavoprotein</keyword>